<gene>
    <name evidence="1" type="ORF">BMMGA3_15765</name>
</gene>
<evidence type="ECO:0000313" key="1">
    <source>
        <dbReference type="EMBL" id="AIE61506.1"/>
    </source>
</evidence>
<dbReference type="EMBL" id="CP007739">
    <property type="protein sequence ID" value="AIE61506.1"/>
    <property type="molecule type" value="Genomic_DNA"/>
</dbReference>
<dbReference type="AlphaFoldDB" id="A0A068LUL3"/>
<dbReference type="eggNOG" id="COG1073">
    <property type="taxonomic scope" value="Bacteria"/>
</dbReference>
<name>A0A068LUL3_BACMM</name>
<dbReference type="HOGENOM" id="CLU_3214597_0_0_9"/>
<dbReference type="Proteomes" id="UP000027602">
    <property type="component" value="Chromosome"/>
</dbReference>
<reference evidence="1 2" key="1">
    <citation type="journal article" date="2015" name="BMC Genomics">
        <title>Transcriptome analysis of thermophilic methylotrophic Bacillus methanolicus MGA3 using RNA-sequencing provides detailed insights into its previously uncharted transcriptional landscape.</title>
        <authorList>
            <person name="Irla M."/>
            <person name="Neshat A."/>
            <person name="Brautaset T."/>
            <person name="Ruckert C."/>
            <person name="Kalinowski J."/>
            <person name="Wendisch V.F."/>
        </authorList>
    </citation>
    <scope>NUCLEOTIDE SEQUENCE [LARGE SCALE GENOMIC DNA]</scope>
    <source>
        <strain evidence="2">MGA3 / ATCC 53907</strain>
    </source>
</reference>
<sequence>MKLIFEDHTFSFELLRALSYAPYGGADIGECLSTAYRIEEGNFES</sequence>
<dbReference type="KEGG" id="bmet:BMMGA3_15765"/>
<dbReference type="STRING" id="796606.BMMGA3_15765"/>
<evidence type="ECO:0000313" key="2">
    <source>
        <dbReference type="Proteomes" id="UP000027602"/>
    </source>
</evidence>
<dbReference type="Gene3D" id="1.20.1440.110">
    <property type="entry name" value="acylaminoacyl peptidase"/>
    <property type="match status" value="1"/>
</dbReference>
<dbReference type="RefSeq" id="WP_237712807.1">
    <property type="nucleotide sequence ID" value="NZ_ADWW01000001.1"/>
</dbReference>
<proteinExistence type="predicted"/>
<accession>A0A068LUL3</accession>
<keyword evidence="2" id="KW-1185">Reference proteome</keyword>
<protein>
    <submittedName>
        <fullName evidence="1">Uncharacterized protein</fullName>
    </submittedName>
</protein>
<organism evidence="1 2">
    <name type="scientific">Bacillus methanolicus (strain MGA3 / ATCC 53907)</name>
    <dbReference type="NCBI Taxonomy" id="796606"/>
    <lineage>
        <taxon>Bacteria</taxon>
        <taxon>Bacillati</taxon>
        <taxon>Bacillota</taxon>
        <taxon>Bacilli</taxon>
        <taxon>Bacillales</taxon>
        <taxon>Bacillaceae</taxon>
        <taxon>Bacillus</taxon>
    </lineage>
</organism>